<reference evidence="2 3" key="1">
    <citation type="journal article" date="2015" name="Genome Announc.">
        <title>Complete genome sequence of Martelella endophytica YC6887, which has antifungal activity associated with a halophyte.</title>
        <authorList>
            <person name="Khan A."/>
            <person name="Khan H."/>
            <person name="Chung E.J."/>
            <person name="Hossain M.T."/>
            <person name="Chung Y.R."/>
        </authorList>
    </citation>
    <scope>NUCLEOTIDE SEQUENCE [LARGE SCALE GENOMIC DNA]</scope>
    <source>
        <strain evidence="2">YC6887</strain>
    </source>
</reference>
<sequence>MFAKRIVLVLALLFSGASLAAAQTPTPIQKFDAWVAYSYNSDSGKVCYVLSVPAKKDPANVDHGDNFFVVTKYPGQNVSLEPQAMMGFDLKPGTTVDVIVDGKSFPMYFKGKGAWLENAAQEPTLVNALKAGRSMEVDATSARGTRTKHTYSLIGITAALNKISSCS</sequence>
<dbReference type="Pfam" id="PF06776">
    <property type="entry name" value="IalB"/>
    <property type="match status" value="1"/>
</dbReference>
<evidence type="ECO:0000256" key="1">
    <source>
        <dbReference type="SAM" id="SignalP"/>
    </source>
</evidence>
<evidence type="ECO:0000313" key="2">
    <source>
        <dbReference type="EMBL" id="AJY44892.1"/>
    </source>
</evidence>
<dbReference type="Gene3D" id="2.60.40.1880">
    <property type="entry name" value="Invasion associated locus B (IalB) protein"/>
    <property type="match status" value="1"/>
</dbReference>
<feature type="chain" id="PRO_5002295283" evidence="1">
    <location>
        <begin position="21"/>
        <end position="167"/>
    </location>
</feature>
<proteinExistence type="predicted"/>
<dbReference type="KEGG" id="mey:TM49_03045"/>
<dbReference type="PATRIC" id="fig|1486262.3.peg.621"/>
<protein>
    <submittedName>
        <fullName evidence="2">Signal peptide protein</fullName>
    </submittedName>
</protein>
<gene>
    <name evidence="2" type="ORF">TM49_03045</name>
</gene>
<dbReference type="AlphaFoldDB" id="A0A0D5LMB3"/>
<dbReference type="STRING" id="1486262.TM49_03045"/>
<evidence type="ECO:0000313" key="3">
    <source>
        <dbReference type="Proteomes" id="UP000032611"/>
    </source>
</evidence>
<keyword evidence="1" id="KW-0732">Signal</keyword>
<dbReference type="InterPro" id="IPR038696">
    <property type="entry name" value="IalB_sf"/>
</dbReference>
<keyword evidence="3" id="KW-1185">Reference proteome</keyword>
<dbReference type="RefSeq" id="WP_045679484.1">
    <property type="nucleotide sequence ID" value="NZ_CP010803.1"/>
</dbReference>
<dbReference type="EMBL" id="CP010803">
    <property type="protein sequence ID" value="AJY44892.1"/>
    <property type="molecule type" value="Genomic_DNA"/>
</dbReference>
<organism evidence="2 3">
    <name type="scientific">Martelella endophytica</name>
    <dbReference type="NCBI Taxonomy" id="1486262"/>
    <lineage>
        <taxon>Bacteria</taxon>
        <taxon>Pseudomonadati</taxon>
        <taxon>Pseudomonadota</taxon>
        <taxon>Alphaproteobacteria</taxon>
        <taxon>Hyphomicrobiales</taxon>
        <taxon>Aurantimonadaceae</taxon>
        <taxon>Martelella</taxon>
    </lineage>
</organism>
<dbReference type="OrthoDB" id="9806572at2"/>
<accession>A0A0D5LMB3</accession>
<dbReference type="HOGENOM" id="CLU_100562_2_0_5"/>
<dbReference type="Proteomes" id="UP000032611">
    <property type="component" value="Chromosome"/>
</dbReference>
<dbReference type="InterPro" id="IPR010642">
    <property type="entry name" value="Invasion_prot_B"/>
</dbReference>
<feature type="signal peptide" evidence="1">
    <location>
        <begin position="1"/>
        <end position="20"/>
    </location>
</feature>
<name>A0A0D5LMB3_MAREN</name>